<comment type="caution">
    <text evidence="1">The sequence shown here is derived from an EMBL/GenBank/DDBJ whole genome shotgun (WGS) entry which is preliminary data.</text>
</comment>
<name>A0ABR5AKM6_9BACL</name>
<organism evidence="1 2">
    <name type="scientific">Gordoniibacillus kamchatkensis</name>
    <dbReference type="NCBI Taxonomy" id="1590651"/>
    <lineage>
        <taxon>Bacteria</taxon>
        <taxon>Bacillati</taxon>
        <taxon>Bacillota</taxon>
        <taxon>Bacilli</taxon>
        <taxon>Bacillales</taxon>
        <taxon>Paenibacillaceae</taxon>
        <taxon>Gordoniibacillus</taxon>
    </lineage>
</organism>
<dbReference type="RefSeq" id="WP_041046828.1">
    <property type="nucleotide sequence ID" value="NZ_JXAK01000008.1"/>
</dbReference>
<reference evidence="1 2" key="1">
    <citation type="submission" date="2014-12" db="EMBL/GenBank/DDBJ databases">
        <title>Draft genome sequence of Paenibacillus kamchatkensis strain B-2647.</title>
        <authorList>
            <person name="Karlyshev A.V."/>
            <person name="Kudryashova E.B."/>
        </authorList>
    </citation>
    <scope>NUCLEOTIDE SEQUENCE [LARGE SCALE GENOMIC DNA]</scope>
    <source>
        <strain evidence="1 2">VKM B-2647</strain>
    </source>
</reference>
<sequence>MAAIPRLLLVGVLSAAIALTLALVPQLQEAWLSSKETSSAFGSAGGRQLTESNVVDVLVQVPLQLRIRKVELTSSTLSVDLNLPRSADEEVVIRDLYTIAQRLFASTSNVGEVFVRVMDYSATSRSSGGKLLLALDAVRERGKDMAAPGEHESVAVLEQYLRQHFQMTYTDKWRERYPF</sequence>
<dbReference type="Proteomes" id="UP000031967">
    <property type="component" value="Unassembled WGS sequence"/>
</dbReference>
<dbReference type="EMBL" id="JXAK01000008">
    <property type="protein sequence ID" value="KIL41544.1"/>
    <property type="molecule type" value="Genomic_DNA"/>
</dbReference>
<proteinExistence type="predicted"/>
<keyword evidence="2" id="KW-1185">Reference proteome</keyword>
<evidence type="ECO:0000313" key="2">
    <source>
        <dbReference type="Proteomes" id="UP000031967"/>
    </source>
</evidence>
<gene>
    <name evidence="1" type="ORF">SD70_06675</name>
</gene>
<evidence type="ECO:0000313" key="1">
    <source>
        <dbReference type="EMBL" id="KIL41544.1"/>
    </source>
</evidence>
<accession>A0ABR5AKM6</accession>
<protein>
    <submittedName>
        <fullName evidence="1">Uncharacterized protein</fullName>
    </submittedName>
</protein>